<feature type="transmembrane region" description="Helical" evidence="1">
    <location>
        <begin position="18"/>
        <end position="40"/>
    </location>
</feature>
<dbReference type="EMBL" id="LAZR01025843">
    <property type="protein sequence ID" value="KKL70626.1"/>
    <property type="molecule type" value="Genomic_DNA"/>
</dbReference>
<name>A0A0F9EWI2_9ZZZZ</name>
<comment type="caution">
    <text evidence="2">The sequence shown here is derived from an EMBL/GenBank/DDBJ whole genome shotgun (WGS) entry which is preliminary data.</text>
</comment>
<dbReference type="AlphaFoldDB" id="A0A0F9EWI2"/>
<gene>
    <name evidence="2" type="ORF">LCGC14_2103000</name>
</gene>
<evidence type="ECO:0000313" key="2">
    <source>
        <dbReference type="EMBL" id="KKL70626.1"/>
    </source>
</evidence>
<keyword evidence="1" id="KW-1133">Transmembrane helix</keyword>
<evidence type="ECO:0000256" key="1">
    <source>
        <dbReference type="SAM" id="Phobius"/>
    </source>
</evidence>
<feature type="non-terminal residue" evidence="2">
    <location>
        <position position="42"/>
    </location>
</feature>
<sequence length="42" mass="4930">MNDFLEQWGEAAYTTTGFFWMALWAFVLGYIISSMIQIFVTE</sequence>
<keyword evidence="1" id="KW-0472">Membrane</keyword>
<reference evidence="2" key="1">
    <citation type="journal article" date="2015" name="Nature">
        <title>Complex archaea that bridge the gap between prokaryotes and eukaryotes.</title>
        <authorList>
            <person name="Spang A."/>
            <person name="Saw J.H."/>
            <person name="Jorgensen S.L."/>
            <person name="Zaremba-Niedzwiedzka K."/>
            <person name="Martijn J."/>
            <person name="Lind A.E."/>
            <person name="van Eijk R."/>
            <person name="Schleper C."/>
            <person name="Guy L."/>
            <person name="Ettema T.J."/>
        </authorList>
    </citation>
    <scope>NUCLEOTIDE SEQUENCE</scope>
</reference>
<protein>
    <submittedName>
        <fullName evidence="2">Uncharacterized protein</fullName>
    </submittedName>
</protein>
<keyword evidence="1" id="KW-0812">Transmembrane</keyword>
<organism evidence="2">
    <name type="scientific">marine sediment metagenome</name>
    <dbReference type="NCBI Taxonomy" id="412755"/>
    <lineage>
        <taxon>unclassified sequences</taxon>
        <taxon>metagenomes</taxon>
        <taxon>ecological metagenomes</taxon>
    </lineage>
</organism>
<accession>A0A0F9EWI2</accession>
<proteinExistence type="predicted"/>